<dbReference type="EMBL" id="JAPZBU010000011">
    <property type="protein sequence ID" value="KAJ5379632.1"/>
    <property type="molecule type" value="Genomic_DNA"/>
</dbReference>
<feature type="region of interest" description="Disordered" evidence="1">
    <location>
        <begin position="1"/>
        <end position="106"/>
    </location>
</feature>
<evidence type="ECO:0000313" key="3">
    <source>
        <dbReference type="Proteomes" id="UP001147747"/>
    </source>
</evidence>
<dbReference type="AlphaFoldDB" id="A0A9W9VF19"/>
<feature type="compositionally biased region" description="Polar residues" evidence="1">
    <location>
        <begin position="1"/>
        <end position="12"/>
    </location>
</feature>
<name>A0A9W9VF19_9EURO</name>
<reference evidence="2" key="2">
    <citation type="journal article" date="2023" name="IMA Fungus">
        <title>Comparative genomic study of the Penicillium genus elucidates a diverse pangenome and 15 lateral gene transfer events.</title>
        <authorList>
            <person name="Petersen C."/>
            <person name="Sorensen T."/>
            <person name="Nielsen M.R."/>
            <person name="Sondergaard T.E."/>
            <person name="Sorensen J.L."/>
            <person name="Fitzpatrick D.A."/>
            <person name="Frisvad J.C."/>
            <person name="Nielsen K.L."/>
        </authorList>
    </citation>
    <scope>NUCLEOTIDE SEQUENCE</scope>
    <source>
        <strain evidence="2">IBT 29677</strain>
    </source>
</reference>
<evidence type="ECO:0000256" key="1">
    <source>
        <dbReference type="SAM" id="MobiDB-lite"/>
    </source>
</evidence>
<proteinExistence type="predicted"/>
<feature type="compositionally biased region" description="Basic and acidic residues" evidence="1">
    <location>
        <begin position="80"/>
        <end position="106"/>
    </location>
</feature>
<dbReference type="OrthoDB" id="4312452at2759"/>
<feature type="compositionally biased region" description="Basic and acidic residues" evidence="1">
    <location>
        <begin position="22"/>
        <end position="33"/>
    </location>
</feature>
<dbReference type="Proteomes" id="UP001147747">
    <property type="component" value="Unassembled WGS sequence"/>
</dbReference>
<dbReference type="GeneID" id="81376368"/>
<dbReference type="RefSeq" id="XP_056483418.1">
    <property type="nucleotide sequence ID" value="XM_056637388.1"/>
</dbReference>
<evidence type="ECO:0000313" key="2">
    <source>
        <dbReference type="EMBL" id="KAJ5379632.1"/>
    </source>
</evidence>
<comment type="caution">
    <text evidence="2">The sequence shown here is derived from an EMBL/GenBank/DDBJ whole genome shotgun (WGS) entry which is preliminary data.</text>
</comment>
<accession>A0A9W9VF19</accession>
<reference evidence="2" key="1">
    <citation type="submission" date="2022-12" db="EMBL/GenBank/DDBJ databases">
        <authorList>
            <person name="Petersen C."/>
        </authorList>
    </citation>
    <scope>NUCLEOTIDE SEQUENCE</scope>
    <source>
        <strain evidence="2">IBT 29677</strain>
    </source>
</reference>
<sequence length="106" mass="11997">MARTTRSAISIQHKSKGLATNTKDHEHDTKMSSKADTNQEDSNSKELPKSLSVADETKSNDEYYSLKMHREGPNTESGELDSKSQSKEVKDHNKAMGNRYDKRRIV</sequence>
<protein>
    <submittedName>
        <fullName evidence="2">Uncharacterized protein</fullName>
    </submittedName>
</protein>
<gene>
    <name evidence="2" type="ORF">N7509_012751</name>
</gene>
<organism evidence="2 3">
    <name type="scientific">Penicillium cosmopolitanum</name>
    <dbReference type="NCBI Taxonomy" id="1131564"/>
    <lineage>
        <taxon>Eukaryota</taxon>
        <taxon>Fungi</taxon>
        <taxon>Dikarya</taxon>
        <taxon>Ascomycota</taxon>
        <taxon>Pezizomycotina</taxon>
        <taxon>Eurotiomycetes</taxon>
        <taxon>Eurotiomycetidae</taxon>
        <taxon>Eurotiales</taxon>
        <taxon>Aspergillaceae</taxon>
        <taxon>Penicillium</taxon>
    </lineage>
</organism>
<keyword evidence="3" id="KW-1185">Reference proteome</keyword>